<dbReference type="Proteomes" id="UP000265520">
    <property type="component" value="Unassembled WGS sequence"/>
</dbReference>
<protein>
    <submittedName>
        <fullName evidence="2">Uncharacterized protein</fullName>
    </submittedName>
</protein>
<feature type="compositionally biased region" description="Pro residues" evidence="1">
    <location>
        <begin position="16"/>
        <end position="27"/>
    </location>
</feature>
<accession>A0A392UC50</accession>
<sequence>MRIKSGQTEPVEPEPEPFPFPVPPVPSPRVFKASTNQVKAFPPNPI</sequence>
<comment type="caution">
    <text evidence="2">The sequence shown here is derived from an EMBL/GenBank/DDBJ whole genome shotgun (WGS) entry which is preliminary data.</text>
</comment>
<proteinExistence type="predicted"/>
<organism evidence="2 3">
    <name type="scientific">Trifolium medium</name>
    <dbReference type="NCBI Taxonomy" id="97028"/>
    <lineage>
        <taxon>Eukaryota</taxon>
        <taxon>Viridiplantae</taxon>
        <taxon>Streptophyta</taxon>
        <taxon>Embryophyta</taxon>
        <taxon>Tracheophyta</taxon>
        <taxon>Spermatophyta</taxon>
        <taxon>Magnoliopsida</taxon>
        <taxon>eudicotyledons</taxon>
        <taxon>Gunneridae</taxon>
        <taxon>Pentapetalae</taxon>
        <taxon>rosids</taxon>
        <taxon>fabids</taxon>
        <taxon>Fabales</taxon>
        <taxon>Fabaceae</taxon>
        <taxon>Papilionoideae</taxon>
        <taxon>50 kb inversion clade</taxon>
        <taxon>NPAAA clade</taxon>
        <taxon>Hologalegina</taxon>
        <taxon>IRL clade</taxon>
        <taxon>Trifolieae</taxon>
        <taxon>Trifolium</taxon>
    </lineage>
</organism>
<reference evidence="2 3" key="1">
    <citation type="journal article" date="2018" name="Front. Plant Sci.">
        <title>Red Clover (Trifolium pratense) and Zigzag Clover (T. medium) - A Picture of Genomic Similarities and Differences.</title>
        <authorList>
            <person name="Dluhosova J."/>
            <person name="Istvanek J."/>
            <person name="Nedelnik J."/>
            <person name="Repkova J."/>
        </authorList>
    </citation>
    <scope>NUCLEOTIDE SEQUENCE [LARGE SCALE GENOMIC DNA]</scope>
    <source>
        <strain evidence="3">cv. 10/8</strain>
        <tissue evidence="2">Leaf</tissue>
    </source>
</reference>
<dbReference type="AlphaFoldDB" id="A0A392UC50"/>
<feature type="non-terminal residue" evidence="2">
    <location>
        <position position="46"/>
    </location>
</feature>
<evidence type="ECO:0000256" key="1">
    <source>
        <dbReference type="SAM" id="MobiDB-lite"/>
    </source>
</evidence>
<name>A0A392UC50_9FABA</name>
<keyword evidence="3" id="KW-1185">Reference proteome</keyword>
<dbReference type="EMBL" id="LXQA010787070">
    <property type="protein sequence ID" value="MCI70982.1"/>
    <property type="molecule type" value="Genomic_DNA"/>
</dbReference>
<evidence type="ECO:0000313" key="2">
    <source>
        <dbReference type="EMBL" id="MCI70982.1"/>
    </source>
</evidence>
<feature type="region of interest" description="Disordered" evidence="1">
    <location>
        <begin position="1"/>
        <end position="46"/>
    </location>
</feature>
<evidence type="ECO:0000313" key="3">
    <source>
        <dbReference type="Proteomes" id="UP000265520"/>
    </source>
</evidence>